<dbReference type="PANTHER" id="PTHR44858:SF1">
    <property type="entry name" value="UDP-N-ACETYLGLUCOSAMINE--PEPTIDE N-ACETYLGLUCOSAMINYLTRANSFERASE SPINDLY-RELATED"/>
    <property type="match status" value="1"/>
</dbReference>
<evidence type="ECO:0000313" key="12">
    <source>
        <dbReference type="Proteomes" id="UP000239539"/>
    </source>
</evidence>
<dbReference type="InterPro" id="IPR023605">
    <property type="entry name" value="Lipoprotein_NlpI"/>
</dbReference>
<dbReference type="SUPFAM" id="SSF48452">
    <property type="entry name" value="TPR-like"/>
    <property type="match status" value="1"/>
</dbReference>
<dbReference type="InterPro" id="IPR011990">
    <property type="entry name" value="TPR-like_helical_dom_sf"/>
</dbReference>
<comment type="subunit">
    <text evidence="8">Homodimer.</text>
</comment>
<dbReference type="InterPro" id="IPR019734">
    <property type="entry name" value="TPR_rpt"/>
</dbReference>
<comment type="caution">
    <text evidence="11">The sequence shown here is derived from an EMBL/GenBank/DDBJ whole genome shotgun (WGS) entry which is preliminary data.</text>
</comment>
<keyword evidence="4 9" id="KW-0802">TPR repeat</keyword>
<keyword evidence="12" id="KW-1185">Reference proteome</keyword>
<accession>A0ABX5CN70</accession>
<keyword evidence="3" id="KW-0677">Repeat</keyword>
<evidence type="ECO:0000256" key="8">
    <source>
        <dbReference type="PIRNR" id="PIRNR004654"/>
    </source>
</evidence>
<dbReference type="PROSITE" id="PS50005">
    <property type="entry name" value="TPR"/>
    <property type="match status" value="1"/>
</dbReference>
<evidence type="ECO:0000256" key="2">
    <source>
        <dbReference type="ARBA" id="ARBA00022729"/>
    </source>
</evidence>
<evidence type="ECO:0000256" key="5">
    <source>
        <dbReference type="ARBA" id="ARBA00023136"/>
    </source>
</evidence>
<evidence type="ECO:0000256" key="6">
    <source>
        <dbReference type="ARBA" id="ARBA00023139"/>
    </source>
</evidence>
<proteinExistence type="predicted"/>
<dbReference type="PROSITE" id="PS51257">
    <property type="entry name" value="PROKAR_LIPOPROTEIN"/>
    <property type="match status" value="1"/>
</dbReference>
<sequence>MRRNVSLIFFSIFAAILTGCAQTPPVSERPQMGNLLLAEPAPVNPRSEMAIARYNQVLSSPALSDEDKAELHFQRGMLYDSVGLGGLAQFDYSQAINLKPDLAEAHNSMGIHYIQQNDFLQAYDAFDSTLEINPDYDFAFLNRGIALYYGGRAELAITDLNRFFEKDDTDPFRALWAYFAHHDVSELDGQTYLASIRPTLNNDHWATTLVDLFLGTVNENDVLNSLLDGVKSQKELTDRLCEAYFYLGKFHSHRGNSGVASNYFKLALSTNVFDYVEHRYARMELNRLRENAVSTPENEE</sequence>
<dbReference type="Gene3D" id="1.25.40.10">
    <property type="entry name" value="Tetratricopeptide repeat domain"/>
    <property type="match status" value="1"/>
</dbReference>
<protein>
    <recommendedName>
        <fullName evidence="8">Lipoprotein NlpI</fullName>
    </recommendedName>
</protein>
<keyword evidence="2 10" id="KW-0732">Signal</keyword>
<keyword evidence="1 8" id="KW-1003">Cell membrane</keyword>
<dbReference type="SMART" id="SM00028">
    <property type="entry name" value="TPR"/>
    <property type="match status" value="4"/>
</dbReference>
<evidence type="ECO:0000256" key="10">
    <source>
        <dbReference type="SAM" id="SignalP"/>
    </source>
</evidence>
<evidence type="ECO:0000256" key="7">
    <source>
        <dbReference type="ARBA" id="ARBA00023288"/>
    </source>
</evidence>
<dbReference type="RefSeq" id="WP_105931226.1">
    <property type="nucleotide sequence ID" value="NZ_PVNO01000025.1"/>
</dbReference>
<gene>
    <name evidence="11" type="ORF">C6Y39_10660</name>
</gene>
<evidence type="ECO:0000256" key="1">
    <source>
        <dbReference type="ARBA" id="ARBA00022475"/>
    </source>
</evidence>
<feature type="chain" id="PRO_5045068343" description="Lipoprotein NlpI" evidence="10">
    <location>
        <begin position="22"/>
        <end position="300"/>
    </location>
</feature>
<comment type="function">
    <text evidence="8">May be involved in cell division.</text>
</comment>
<evidence type="ECO:0000256" key="4">
    <source>
        <dbReference type="ARBA" id="ARBA00022803"/>
    </source>
</evidence>
<dbReference type="PANTHER" id="PTHR44858">
    <property type="entry name" value="TETRATRICOPEPTIDE REPEAT PROTEIN 6"/>
    <property type="match status" value="1"/>
</dbReference>
<dbReference type="Proteomes" id="UP000239539">
    <property type="component" value="Unassembled WGS sequence"/>
</dbReference>
<dbReference type="NCBIfam" id="NF008391">
    <property type="entry name" value="PRK11189.1"/>
    <property type="match status" value="1"/>
</dbReference>
<feature type="repeat" description="TPR" evidence="9">
    <location>
        <begin position="103"/>
        <end position="136"/>
    </location>
</feature>
<dbReference type="EMBL" id="PVNO01000025">
    <property type="protein sequence ID" value="PRO69008.1"/>
    <property type="molecule type" value="Genomic_DNA"/>
</dbReference>
<keyword evidence="6" id="KW-0564">Palmitate</keyword>
<dbReference type="InterPro" id="IPR050498">
    <property type="entry name" value="Ycf3"/>
</dbReference>
<evidence type="ECO:0000256" key="9">
    <source>
        <dbReference type="PROSITE-ProRule" id="PRU00339"/>
    </source>
</evidence>
<evidence type="ECO:0000313" key="11">
    <source>
        <dbReference type="EMBL" id="PRO69008.1"/>
    </source>
</evidence>
<organism evidence="11 12">
    <name type="scientific">Alteromonas gracilis</name>
    <dbReference type="NCBI Taxonomy" id="1479524"/>
    <lineage>
        <taxon>Bacteria</taxon>
        <taxon>Pseudomonadati</taxon>
        <taxon>Pseudomonadota</taxon>
        <taxon>Gammaproteobacteria</taxon>
        <taxon>Alteromonadales</taxon>
        <taxon>Alteromonadaceae</taxon>
        <taxon>Alteromonas/Salinimonas group</taxon>
        <taxon>Alteromonas</taxon>
    </lineage>
</organism>
<dbReference type="PIRSF" id="PIRSF004654">
    <property type="entry name" value="NlpI"/>
    <property type="match status" value="1"/>
</dbReference>
<evidence type="ECO:0000256" key="3">
    <source>
        <dbReference type="ARBA" id="ARBA00022737"/>
    </source>
</evidence>
<reference evidence="12" key="1">
    <citation type="journal article" date="2020" name="Int. J. Syst. Evol. Microbiol.">
        <title>Alteromonas alba sp. nov., a marine bacterium isolated from the seawater of the West Pacific Ocean.</title>
        <authorList>
            <person name="Sun C."/>
            <person name="Wu Y.-H."/>
            <person name="Xamxidin M."/>
            <person name="Cheng H."/>
            <person name="Xu X.-W."/>
        </authorList>
    </citation>
    <scope>NUCLEOTIDE SEQUENCE [LARGE SCALE GENOMIC DNA]</scope>
    <source>
        <strain evidence="12">9a2</strain>
    </source>
</reference>
<feature type="signal peptide" evidence="10">
    <location>
        <begin position="1"/>
        <end position="21"/>
    </location>
</feature>
<keyword evidence="7 11" id="KW-0449">Lipoprotein</keyword>
<keyword evidence="5 8" id="KW-0472">Membrane</keyword>
<name>A0ABX5CN70_9ALTE</name>
<comment type="subcellular location">
    <subcellularLocation>
        <location evidence="8">Cell membrane</location>
    </subcellularLocation>
</comment>